<evidence type="ECO:0000259" key="1">
    <source>
        <dbReference type="SMART" id="SM01321"/>
    </source>
</evidence>
<dbReference type="SMART" id="SM01321">
    <property type="entry name" value="Y1_Tnp"/>
    <property type="match status" value="1"/>
</dbReference>
<dbReference type="EMBL" id="MEUI01000049">
    <property type="protein sequence ID" value="OGC32528.1"/>
    <property type="molecule type" value="Genomic_DNA"/>
</dbReference>
<dbReference type="AlphaFoldDB" id="A0A1F4TII7"/>
<dbReference type="GO" id="GO:0006313">
    <property type="term" value="P:DNA transposition"/>
    <property type="evidence" value="ECO:0007669"/>
    <property type="project" value="InterPro"/>
</dbReference>
<name>A0A1F4TII7_UNCSA</name>
<dbReference type="InterPro" id="IPR036515">
    <property type="entry name" value="Transposase_17_sf"/>
</dbReference>
<dbReference type="Proteomes" id="UP000177309">
    <property type="component" value="Unassembled WGS sequence"/>
</dbReference>
<dbReference type="GO" id="GO:0004803">
    <property type="term" value="F:transposase activity"/>
    <property type="evidence" value="ECO:0007669"/>
    <property type="project" value="InterPro"/>
</dbReference>
<protein>
    <recommendedName>
        <fullName evidence="1">Transposase IS200-like domain-containing protein</fullName>
    </recommendedName>
</protein>
<dbReference type="GO" id="GO:0043565">
    <property type="term" value="F:sequence-specific DNA binding"/>
    <property type="evidence" value="ECO:0007669"/>
    <property type="project" value="TreeGrafter"/>
</dbReference>
<feature type="domain" description="Transposase IS200-like" evidence="1">
    <location>
        <begin position="1"/>
        <end position="179"/>
    </location>
</feature>
<dbReference type="SUPFAM" id="SSF143422">
    <property type="entry name" value="Transposase IS200-like"/>
    <property type="match status" value="1"/>
</dbReference>
<organism evidence="2 3">
    <name type="scientific">candidate division WOR-1 bacterium RIFOXYC2_FULL_41_25</name>
    <dbReference type="NCBI Taxonomy" id="1802586"/>
    <lineage>
        <taxon>Bacteria</taxon>
        <taxon>Bacillati</taxon>
        <taxon>Saganbacteria</taxon>
    </lineage>
</organism>
<proteinExistence type="predicted"/>
<sequence length="214" mass="24600">MTICTYNRVGYFGAVADGKMKLSPIGEIVWDEWYKTEQVRPNVKLDGFVVMPNHLHGIIMITNRMETKMVEPNLVEKNMVEPDLVETNLGMVESNMGLVESPRRGDSTEEKIKSTEEKLKSTTLKPNSLGSIICQFKSICTKRIWAAGFNDFAWQSRFYEHIIRDDGSLNRIRQDIANNPIKWELDRNNPGQVVLVNKKRDNNIIKEDIEVTKI</sequence>
<evidence type="ECO:0000313" key="3">
    <source>
        <dbReference type="Proteomes" id="UP000177309"/>
    </source>
</evidence>
<dbReference type="Gene3D" id="3.30.70.1290">
    <property type="entry name" value="Transposase IS200-like"/>
    <property type="match status" value="1"/>
</dbReference>
<comment type="caution">
    <text evidence="2">The sequence shown here is derived from an EMBL/GenBank/DDBJ whole genome shotgun (WGS) entry which is preliminary data.</text>
</comment>
<dbReference type="PANTHER" id="PTHR36966:SF1">
    <property type="entry name" value="REP-ASSOCIATED TYROSINE TRANSPOSASE"/>
    <property type="match status" value="1"/>
</dbReference>
<dbReference type="InterPro" id="IPR002686">
    <property type="entry name" value="Transposase_17"/>
</dbReference>
<dbReference type="PANTHER" id="PTHR36966">
    <property type="entry name" value="REP-ASSOCIATED TYROSINE TRANSPOSASE"/>
    <property type="match status" value="1"/>
</dbReference>
<reference evidence="2 3" key="1">
    <citation type="journal article" date="2016" name="Nat. Commun.">
        <title>Thousands of microbial genomes shed light on interconnected biogeochemical processes in an aquifer system.</title>
        <authorList>
            <person name="Anantharaman K."/>
            <person name="Brown C.T."/>
            <person name="Hug L.A."/>
            <person name="Sharon I."/>
            <person name="Castelle C.J."/>
            <person name="Probst A.J."/>
            <person name="Thomas B.C."/>
            <person name="Singh A."/>
            <person name="Wilkins M.J."/>
            <person name="Karaoz U."/>
            <person name="Brodie E.L."/>
            <person name="Williams K.H."/>
            <person name="Hubbard S.S."/>
            <person name="Banfield J.F."/>
        </authorList>
    </citation>
    <scope>NUCLEOTIDE SEQUENCE [LARGE SCALE GENOMIC DNA]</scope>
</reference>
<accession>A0A1F4TII7</accession>
<evidence type="ECO:0000313" key="2">
    <source>
        <dbReference type="EMBL" id="OGC32528.1"/>
    </source>
</evidence>
<gene>
    <name evidence="2" type="ORF">A2462_02820</name>
</gene>
<dbReference type="InterPro" id="IPR052715">
    <property type="entry name" value="RAYT_transposase"/>
</dbReference>